<dbReference type="EMBL" id="JAAIWN010000008">
    <property type="protein sequence ID" value="NEY80922.1"/>
    <property type="molecule type" value="Genomic_DNA"/>
</dbReference>
<accession>A0A6B3VVB0</accession>
<dbReference type="InterPro" id="IPR036188">
    <property type="entry name" value="FAD/NAD-bd_sf"/>
</dbReference>
<dbReference type="EMBL" id="JACEIO010000008">
    <property type="protein sequence ID" value="MBA4536555.1"/>
    <property type="molecule type" value="Genomic_DNA"/>
</dbReference>
<dbReference type="RefSeq" id="WP_163240805.1">
    <property type="nucleotide sequence ID" value="NZ_CP082780.1"/>
</dbReference>
<dbReference type="GO" id="GO:0070221">
    <property type="term" value="P:sulfide oxidation, using sulfide:quinone oxidoreductase"/>
    <property type="evidence" value="ECO:0007669"/>
    <property type="project" value="TreeGrafter"/>
</dbReference>
<dbReference type="Gene3D" id="3.50.50.60">
    <property type="entry name" value="FAD/NAD(P)-binding domain"/>
    <property type="match status" value="2"/>
</dbReference>
<keyword evidence="2" id="KW-0285">Flavoprotein</keyword>
<dbReference type="GO" id="GO:0071949">
    <property type="term" value="F:FAD binding"/>
    <property type="evidence" value="ECO:0007669"/>
    <property type="project" value="TreeGrafter"/>
</dbReference>
<dbReference type="GO" id="GO:0070224">
    <property type="term" value="F:sulfide:quinone oxidoreductase activity"/>
    <property type="evidence" value="ECO:0007669"/>
    <property type="project" value="TreeGrafter"/>
</dbReference>
<evidence type="ECO:0000256" key="3">
    <source>
        <dbReference type="ARBA" id="ARBA00022719"/>
    </source>
</evidence>
<protein>
    <submittedName>
        <fullName evidence="9">NAD(P)/FAD-dependent oxidoreductase</fullName>
    </submittedName>
</protein>
<evidence type="ECO:0000313" key="11">
    <source>
        <dbReference type="Proteomes" id="UP000570010"/>
    </source>
</evidence>
<dbReference type="Proteomes" id="UP000472971">
    <property type="component" value="Unassembled WGS sequence"/>
</dbReference>
<evidence type="ECO:0000256" key="2">
    <source>
        <dbReference type="ARBA" id="ARBA00022630"/>
    </source>
</evidence>
<evidence type="ECO:0000256" key="4">
    <source>
        <dbReference type="ARBA" id="ARBA00022827"/>
    </source>
</evidence>
<dbReference type="InterPro" id="IPR015904">
    <property type="entry name" value="Sulphide_quinone_reductase"/>
</dbReference>
<keyword evidence="4" id="KW-0274">FAD</keyword>
<keyword evidence="3" id="KW-0874">Quinone</keyword>
<dbReference type="GO" id="GO:0048038">
    <property type="term" value="F:quinone binding"/>
    <property type="evidence" value="ECO:0007669"/>
    <property type="project" value="UniProtKB-KW"/>
</dbReference>
<organism evidence="9 10">
    <name type="scientific">Bacillus aquiflavi</name>
    <dbReference type="NCBI Taxonomy" id="2672567"/>
    <lineage>
        <taxon>Bacteria</taxon>
        <taxon>Bacillati</taxon>
        <taxon>Bacillota</taxon>
        <taxon>Bacilli</taxon>
        <taxon>Bacillales</taxon>
        <taxon>Bacillaceae</taxon>
        <taxon>Bacillus</taxon>
    </lineage>
</organism>
<dbReference type="FunFam" id="3.50.50.60:FF:000034">
    <property type="entry name" value="sulfide:quinone oxidoreductase, mitochondrial"/>
    <property type="match status" value="1"/>
</dbReference>
<gene>
    <name evidence="9" type="ORF">G4D64_05130</name>
    <name evidence="8" type="ORF">H1Z61_05170</name>
</gene>
<reference evidence="9 10" key="1">
    <citation type="submission" date="2020-02" db="EMBL/GenBank/DDBJ databases">
        <title>Bacillus aquiflavi sp. nov., isolated from yellow water of strong flavor Chinese baijiu in Yibin region of China.</title>
        <authorList>
            <person name="Xie J."/>
        </authorList>
    </citation>
    <scope>NUCLEOTIDE SEQUENCE [LARGE SCALE GENOMIC DNA]</scope>
    <source>
        <strain evidence="9 10">3H-10</strain>
    </source>
</reference>
<evidence type="ECO:0000256" key="1">
    <source>
        <dbReference type="ARBA" id="ARBA00001974"/>
    </source>
</evidence>
<dbReference type="InterPro" id="IPR023753">
    <property type="entry name" value="FAD/NAD-binding_dom"/>
</dbReference>
<dbReference type="Proteomes" id="UP000570010">
    <property type="component" value="Unassembled WGS sequence"/>
</dbReference>
<sequence>MTNQQYEVAIVGGGTAGITVAAQLAKKMSRADIVIIDPAESHYYQPFWTLVGAGIVQKEDSVRKERDVIPKGVHFLQEEVTSFNLEEKKLVTKNKTEIYFNYLVVAPGIQLLWDQVKGLKEAIGKNGVVSNYSYDYVDDTWESIRDFKGGNAVFTHPNTPIKCGGAPQKIMYLAEEFFRKKGIREKSEVMFFSANPAIFDVEKYRIALEKVVTERNIKTSFRTHLIEIRPETKEAIFENLDTGETKTINYEMIHVTPPMGPPQFIKESKLSDQDGWVDVDPYTLQHKQYPFIFGLGDAANLPTSKTGAAVRKQAPVVVKNLLAVMHGESLKERYNGYSSCPIVTGKGKLVLAEFDYEKHPVETFPFNQAKERYSMYFLKKEILPRFYWQSMLKGRG</sequence>
<comment type="caution">
    <text evidence="9">The sequence shown here is derived from an EMBL/GenBank/DDBJ whole genome shotgun (WGS) entry which is preliminary data.</text>
</comment>
<keyword evidence="10" id="KW-1185">Reference proteome</keyword>
<comment type="cofactor">
    <cofactor evidence="1">
        <name>FAD</name>
        <dbReference type="ChEBI" id="CHEBI:57692"/>
    </cofactor>
</comment>
<reference evidence="8 11" key="2">
    <citation type="submission" date="2020-07" db="EMBL/GenBank/DDBJ databases">
        <authorList>
            <person name="Feng H."/>
        </authorList>
    </citation>
    <scope>NUCLEOTIDE SEQUENCE [LARGE SCALE GENOMIC DNA]</scope>
    <source>
        <strain evidence="11">s-12</strain>
        <strain evidence="8">S-12</strain>
    </source>
</reference>
<dbReference type="SUPFAM" id="SSF51905">
    <property type="entry name" value="FAD/NAD(P)-binding domain"/>
    <property type="match status" value="2"/>
</dbReference>
<feature type="domain" description="FAD/NAD(P)-binding" evidence="7">
    <location>
        <begin position="6"/>
        <end position="121"/>
    </location>
</feature>
<evidence type="ECO:0000313" key="9">
    <source>
        <dbReference type="EMBL" id="NEY80922.1"/>
    </source>
</evidence>
<proteinExistence type="predicted"/>
<dbReference type="Pfam" id="PF07992">
    <property type="entry name" value="Pyr_redox_2"/>
    <property type="match status" value="1"/>
</dbReference>
<evidence type="ECO:0000259" key="7">
    <source>
        <dbReference type="Pfam" id="PF07992"/>
    </source>
</evidence>
<keyword evidence="5" id="KW-0809">Transit peptide</keyword>
<evidence type="ECO:0000256" key="5">
    <source>
        <dbReference type="ARBA" id="ARBA00022946"/>
    </source>
</evidence>
<evidence type="ECO:0000256" key="6">
    <source>
        <dbReference type="ARBA" id="ARBA00023002"/>
    </source>
</evidence>
<dbReference type="AlphaFoldDB" id="A0A6B3VVB0"/>
<evidence type="ECO:0000313" key="10">
    <source>
        <dbReference type="Proteomes" id="UP000472971"/>
    </source>
</evidence>
<dbReference type="PANTHER" id="PTHR10632:SF2">
    <property type="entry name" value="SULFIDE:QUINONE OXIDOREDUCTASE, MITOCHONDRIAL"/>
    <property type="match status" value="1"/>
</dbReference>
<evidence type="ECO:0000313" key="8">
    <source>
        <dbReference type="EMBL" id="MBA4536555.1"/>
    </source>
</evidence>
<dbReference type="PANTHER" id="PTHR10632">
    <property type="entry name" value="SULFIDE:QUINONE OXIDOREDUCTASE"/>
    <property type="match status" value="1"/>
</dbReference>
<name>A0A6B3VVB0_9BACI</name>
<keyword evidence="6" id="KW-0560">Oxidoreductase</keyword>